<organism evidence="1 2">
    <name type="scientific">Armillaria tabescens</name>
    <name type="common">Ringless honey mushroom</name>
    <name type="synonym">Agaricus tabescens</name>
    <dbReference type="NCBI Taxonomy" id="1929756"/>
    <lineage>
        <taxon>Eukaryota</taxon>
        <taxon>Fungi</taxon>
        <taxon>Dikarya</taxon>
        <taxon>Basidiomycota</taxon>
        <taxon>Agaricomycotina</taxon>
        <taxon>Agaricomycetes</taxon>
        <taxon>Agaricomycetidae</taxon>
        <taxon>Agaricales</taxon>
        <taxon>Marasmiineae</taxon>
        <taxon>Physalacriaceae</taxon>
        <taxon>Desarmillaria</taxon>
    </lineage>
</organism>
<protein>
    <submittedName>
        <fullName evidence="1">Uncharacterized protein</fullName>
    </submittedName>
</protein>
<reference evidence="1" key="1">
    <citation type="submission" date="2023-06" db="EMBL/GenBank/DDBJ databases">
        <authorList>
            <consortium name="Lawrence Berkeley National Laboratory"/>
            <person name="Ahrendt S."/>
            <person name="Sahu N."/>
            <person name="Indic B."/>
            <person name="Wong-Bajracharya J."/>
            <person name="Merenyi Z."/>
            <person name="Ke H.-M."/>
            <person name="Monk M."/>
            <person name="Kocsube S."/>
            <person name="Drula E."/>
            <person name="Lipzen A."/>
            <person name="Balint B."/>
            <person name="Henrissat B."/>
            <person name="Andreopoulos B."/>
            <person name="Martin F.M."/>
            <person name="Harder C.B."/>
            <person name="Rigling D."/>
            <person name="Ford K.L."/>
            <person name="Foster G.D."/>
            <person name="Pangilinan J."/>
            <person name="Papanicolaou A."/>
            <person name="Barry K."/>
            <person name="LaButti K."/>
            <person name="Viragh M."/>
            <person name="Koriabine M."/>
            <person name="Yan M."/>
            <person name="Riley R."/>
            <person name="Champramary S."/>
            <person name="Plett K.L."/>
            <person name="Tsai I.J."/>
            <person name="Slot J."/>
            <person name="Sipos G."/>
            <person name="Plett J."/>
            <person name="Nagy L.G."/>
            <person name="Grigoriev I.V."/>
        </authorList>
    </citation>
    <scope>NUCLEOTIDE SEQUENCE</scope>
    <source>
        <strain evidence="1">CCBAS 213</strain>
    </source>
</reference>
<gene>
    <name evidence="1" type="ORF">EV420DRAFT_1485380</name>
</gene>
<evidence type="ECO:0000313" key="1">
    <source>
        <dbReference type="EMBL" id="KAK0442257.1"/>
    </source>
</evidence>
<dbReference type="AlphaFoldDB" id="A0AA39JHI5"/>
<keyword evidence="2" id="KW-1185">Reference proteome</keyword>
<dbReference type="EMBL" id="JAUEPS010000065">
    <property type="protein sequence ID" value="KAK0442257.1"/>
    <property type="molecule type" value="Genomic_DNA"/>
</dbReference>
<dbReference type="RefSeq" id="XP_060324230.1">
    <property type="nucleotide sequence ID" value="XM_060470205.1"/>
</dbReference>
<comment type="caution">
    <text evidence="1">The sequence shown here is derived from an EMBL/GenBank/DDBJ whole genome shotgun (WGS) entry which is preliminary data.</text>
</comment>
<proteinExistence type="predicted"/>
<evidence type="ECO:0000313" key="2">
    <source>
        <dbReference type="Proteomes" id="UP001175211"/>
    </source>
</evidence>
<name>A0AA39JHI5_ARMTA</name>
<dbReference type="GeneID" id="85353753"/>
<dbReference type="Proteomes" id="UP001175211">
    <property type="component" value="Unassembled WGS sequence"/>
</dbReference>
<sequence length="262" mass="28862">MFALVTVIIEALVLPKQTPVARTRESDQVGDEIECLVSYSLVQVIRSAEDEMARSKDYQRKQSLPCELAAELLNLKPGMRTKFGKDSDSELLLEFTWAIQKRAPAVEVYLALRVKVNGEVARQSTFDCLAGLASYYRGTPSDTDQCKERVSGEDMVLEQMLNQNTKAAPNSFFIVSHSVVGLVIGTVVKTHTVPLLLTRKTSTTLITAGPHCISNAVAKIIDRHTTTIERKVHGDVSFLGNECLKPRGVLAVFLPPTSSEKE</sequence>
<accession>A0AA39JHI5</accession>